<accession>D8TRP2</accession>
<keyword evidence="2" id="KW-1185">Reference proteome</keyword>
<reference evidence="1 2" key="1">
    <citation type="journal article" date="2010" name="Science">
        <title>Genomic analysis of organismal complexity in the multicellular green alga Volvox carteri.</title>
        <authorList>
            <person name="Prochnik S.E."/>
            <person name="Umen J."/>
            <person name="Nedelcu A.M."/>
            <person name="Hallmann A."/>
            <person name="Miller S.M."/>
            <person name="Nishii I."/>
            <person name="Ferris P."/>
            <person name="Kuo A."/>
            <person name="Mitros T."/>
            <person name="Fritz-Laylin L.K."/>
            <person name="Hellsten U."/>
            <person name="Chapman J."/>
            <person name="Simakov O."/>
            <person name="Rensing S.A."/>
            <person name="Terry A."/>
            <person name="Pangilinan J."/>
            <person name="Kapitonov V."/>
            <person name="Jurka J."/>
            <person name="Salamov A."/>
            <person name="Shapiro H."/>
            <person name="Schmutz J."/>
            <person name="Grimwood J."/>
            <person name="Lindquist E."/>
            <person name="Lucas S."/>
            <person name="Grigoriev I.V."/>
            <person name="Schmitt R."/>
            <person name="Kirk D."/>
            <person name="Rokhsar D.S."/>
        </authorList>
    </citation>
    <scope>NUCLEOTIDE SEQUENCE [LARGE SCALE GENOMIC DNA]</scope>
    <source>
        <strain evidence="2">f. Nagariensis / Eve</strain>
    </source>
</reference>
<proteinExistence type="predicted"/>
<gene>
    <name evidence="1" type="ORF">VOLCADRAFT_89435</name>
</gene>
<name>D8TRP2_VOLCA</name>
<protein>
    <submittedName>
        <fullName evidence="1">Uncharacterized protein</fullName>
    </submittedName>
</protein>
<sequence>MPKPSQAHMQTTGGRECRKKQAIICCNYQQTGRIARSYRESRSLTCREGVDDHTWQSGDAPIAAQYCDNTNSPGFILIISMPENTERLTLSFSSVTVVPSRLWFLSLPELTEALT</sequence>
<dbReference type="EMBL" id="GL378333">
    <property type="protein sequence ID" value="EFJ49931.1"/>
    <property type="molecule type" value="Genomic_DNA"/>
</dbReference>
<dbReference type="GeneID" id="9623701"/>
<organism evidence="2">
    <name type="scientific">Volvox carteri f. nagariensis</name>
    <dbReference type="NCBI Taxonomy" id="3068"/>
    <lineage>
        <taxon>Eukaryota</taxon>
        <taxon>Viridiplantae</taxon>
        <taxon>Chlorophyta</taxon>
        <taxon>core chlorophytes</taxon>
        <taxon>Chlorophyceae</taxon>
        <taxon>CS clade</taxon>
        <taxon>Chlamydomonadales</taxon>
        <taxon>Volvocaceae</taxon>
        <taxon>Volvox</taxon>
    </lineage>
</organism>
<evidence type="ECO:0000313" key="1">
    <source>
        <dbReference type="EMBL" id="EFJ49931.1"/>
    </source>
</evidence>
<dbReference type="Proteomes" id="UP000001058">
    <property type="component" value="Unassembled WGS sequence"/>
</dbReference>
<evidence type="ECO:0000313" key="2">
    <source>
        <dbReference type="Proteomes" id="UP000001058"/>
    </source>
</evidence>
<dbReference type="InParanoid" id="D8TRP2"/>
<dbReference type="RefSeq" id="XP_002948996.1">
    <property type="nucleotide sequence ID" value="XM_002948950.1"/>
</dbReference>
<dbReference type="AlphaFoldDB" id="D8TRP2"/>
<dbReference type="KEGG" id="vcn:VOLCADRAFT_89435"/>